<gene>
    <name evidence="2" type="ORF">BC938DRAFT_470580</name>
</gene>
<dbReference type="AlphaFoldDB" id="A0A433Q9W2"/>
<feature type="region of interest" description="Disordered" evidence="1">
    <location>
        <begin position="10"/>
        <end position="42"/>
    </location>
</feature>
<evidence type="ECO:0000256" key="1">
    <source>
        <dbReference type="SAM" id="MobiDB-lite"/>
    </source>
</evidence>
<reference evidence="2 3" key="1">
    <citation type="journal article" date="2018" name="New Phytol.">
        <title>Phylogenomics of Endogonaceae and evolution of mycorrhizas within Mucoromycota.</title>
        <authorList>
            <person name="Chang Y."/>
            <person name="Desiro A."/>
            <person name="Na H."/>
            <person name="Sandor L."/>
            <person name="Lipzen A."/>
            <person name="Clum A."/>
            <person name="Barry K."/>
            <person name="Grigoriev I.V."/>
            <person name="Martin F.M."/>
            <person name="Stajich J.E."/>
            <person name="Smith M.E."/>
            <person name="Bonito G."/>
            <person name="Spatafora J.W."/>
        </authorList>
    </citation>
    <scope>NUCLEOTIDE SEQUENCE [LARGE SCALE GENOMIC DNA]</scope>
    <source>
        <strain evidence="2 3">AD002</strain>
    </source>
</reference>
<proteinExistence type="predicted"/>
<comment type="caution">
    <text evidence="2">The sequence shown here is derived from an EMBL/GenBank/DDBJ whole genome shotgun (WGS) entry which is preliminary data.</text>
</comment>
<accession>A0A433Q9W2</accession>
<organism evidence="2 3">
    <name type="scientific">Jimgerdemannia flammicorona</name>
    <dbReference type="NCBI Taxonomy" id="994334"/>
    <lineage>
        <taxon>Eukaryota</taxon>
        <taxon>Fungi</taxon>
        <taxon>Fungi incertae sedis</taxon>
        <taxon>Mucoromycota</taxon>
        <taxon>Mucoromycotina</taxon>
        <taxon>Endogonomycetes</taxon>
        <taxon>Endogonales</taxon>
        <taxon>Endogonaceae</taxon>
        <taxon>Jimgerdemannia</taxon>
    </lineage>
</organism>
<dbReference type="SUPFAM" id="SSF101447">
    <property type="entry name" value="Formin homology 2 domain (FH2 domain)"/>
    <property type="match status" value="1"/>
</dbReference>
<evidence type="ECO:0000313" key="3">
    <source>
        <dbReference type="Proteomes" id="UP000274822"/>
    </source>
</evidence>
<feature type="compositionally biased region" description="Pro residues" evidence="1">
    <location>
        <begin position="11"/>
        <end position="23"/>
    </location>
</feature>
<dbReference type="Proteomes" id="UP000274822">
    <property type="component" value="Unassembled WGS sequence"/>
</dbReference>
<name>A0A433Q9W2_9FUNG</name>
<evidence type="ECO:0000313" key="2">
    <source>
        <dbReference type="EMBL" id="RUS26577.1"/>
    </source>
</evidence>
<protein>
    <submittedName>
        <fullName evidence="2">Uncharacterized protein</fullName>
    </submittedName>
</protein>
<sequence length="102" mass="11720">MSFIIITIWKNPPPPPPPPPPPLLSSFSGGRGRRTRSCDDNTTHANDLFRSIDTFVGRHTSDKLFRTRLCSLRSGFSSAWFRVQRCLTTRYLAPLDLWMRND</sequence>
<keyword evidence="3" id="KW-1185">Reference proteome</keyword>
<dbReference type="EMBL" id="RBNJ01010136">
    <property type="protein sequence ID" value="RUS26577.1"/>
    <property type="molecule type" value="Genomic_DNA"/>
</dbReference>